<keyword evidence="2" id="KW-1185">Reference proteome</keyword>
<evidence type="ECO:0000313" key="1">
    <source>
        <dbReference type="EMBL" id="KAI8538148.1"/>
    </source>
</evidence>
<accession>A0ACC0MCN0</accession>
<dbReference type="Proteomes" id="UP001062846">
    <property type="component" value="Chromosome 9"/>
</dbReference>
<dbReference type="EMBL" id="CM046396">
    <property type="protein sequence ID" value="KAI8538148.1"/>
    <property type="molecule type" value="Genomic_DNA"/>
</dbReference>
<sequence>MKAATTAMTCVLLFPSEAAAGFGMDLVRCYFGFLSFFFGTLLVDAVPWRFVCSFPIPLFLTRSMHEDFVPAQFKSRATITAIVLRRSKPIQISLCVYLKPEDDEEAFNSLYCIAFAMMDAQGLVMRDSSFVAWEARKLLVIKEVEVAPSQKMEVRVKILFNSLCHTDVYFWEAKRIPMKFDEERGLLILQGDLLKDVMNTTVVDGQWTCNYYQLVTPEHSASHIGYSYSCAVSILQGQNPLLPGHTAPAVSEREKAENVEIAQQIGKMK</sequence>
<protein>
    <submittedName>
        <fullName evidence="1">Uncharacterized protein</fullName>
    </submittedName>
</protein>
<evidence type="ECO:0000313" key="2">
    <source>
        <dbReference type="Proteomes" id="UP001062846"/>
    </source>
</evidence>
<organism evidence="1 2">
    <name type="scientific">Rhododendron molle</name>
    <name type="common">Chinese azalea</name>
    <name type="synonym">Azalea mollis</name>
    <dbReference type="NCBI Taxonomy" id="49168"/>
    <lineage>
        <taxon>Eukaryota</taxon>
        <taxon>Viridiplantae</taxon>
        <taxon>Streptophyta</taxon>
        <taxon>Embryophyta</taxon>
        <taxon>Tracheophyta</taxon>
        <taxon>Spermatophyta</taxon>
        <taxon>Magnoliopsida</taxon>
        <taxon>eudicotyledons</taxon>
        <taxon>Gunneridae</taxon>
        <taxon>Pentapetalae</taxon>
        <taxon>asterids</taxon>
        <taxon>Ericales</taxon>
        <taxon>Ericaceae</taxon>
        <taxon>Ericoideae</taxon>
        <taxon>Rhodoreae</taxon>
        <taxon>Rhododendron</taxon>
    </lineage>
</organism>
<reference evidence="1" key="1">
    <citation type="submission" date="2022-02" db="EMBL/GenBank/DDBJ databases">
        <title>Plant Genome Project.</title>
        <authorList>
            <person name="Zhang R.-G."/>
        </authorList>
    </citation>
    <scope>NUCLEOTIDE SEQUENCE</scope>
    <source>
        <strain evidence="1">AT1</strain>
    </source>
</reference>
<name>A0ACC0MCN0_RHOML</name>
<comment type="caution">
    <text evidence="1">The sequence shown here is derived from an EMBL/GenBank/DDBJ whole genome shotgun (WGS) entry which is preliminary data.</text>
</comment>
<proteinExistence type="predicted"/>
<gene>
    <name evidence="1" type="ORF">RHMOL_Rhmol09G0080200</name>
</gene>